<accession>A0A7U2HVG3</accession>
<dbReference type="EMBL" id="CP069024">
    <property type="protein sequence ID" value="QRC91814.1"/>
    <property type="molecule type" value="Genomic_DNA"/>
</dbReference>
<dbReference type="KEGG" id="pno:SNOG_02009"/>
<dbReference type="Proteomes" id="UP000663193">
    <property type="component" value="Chromosome 2"/>
</dbReference>
<evidence type="ECO:0000256" key="2">
    <source>
        <dbReference type="SAM" id="SignalP"/>
    </source>
</evidence>
<name>A0A7U2HVG3_PHANO</name>
<feature type="compositionally biased region" description="Low complexity" evidence="1">
    <location>
        <begin position="263"/>
        <end position="276"/>
    </location>
</feature>
<dbReference type="RefSeq" id="XP_001792627.1">
    <property type="nucleotide sequence ID" value="XM_001792575.1"/>
</dbReference>
<dbReference type="AlphaFoldDB" id="A0A7U2HVG3"/>
<proteinExistence type="predicted"/>
<sequence>MSLKYFATLALATIAAAKPISAPVSKRQSNIFGDGFNGAVLNGFKGDGFNFADGFNNFNEQQQIIQIQQENLQIIDNGRQQQIVQQVNQVLVVDQVNNGFSNDMNNLFRKSNFQNQFRDVTTVMLVVQEIQIAIDDGRGNQIQQEIFAQSVVVANRGARETQTVMVFDSRKLIAQDILGNNAFQNIGQFNGIAGATGAVRNDIPTKTQGVQLFGAKPTWSAVAEDPAAALGGIWEQNIQDLQKNDNDAADIQLNAEIAKQEAQALKDAQQQEQGQDQAKDQEAQKAEEEAKKAEEEQAKKAEEEAKKAQEEQAKAADEQAKKAEEEQKKAADEAKKAQEEQAKAAEQPKRA</sequence>
<feature type="chain" id="PRO_5034054441" evidence="2">
    <location>
        <begin position="18"/>
        <end position="351"/>
    </location>
</feature>
<dbReference type="OMA" id="MIFDSRK"/>
<evidence type="ECO:0000313" key="4">
    <source>
        <dbReference type="Proteomes" id="UP000663193"/>
    </source>
</evidence>
<reference evidence="4" key="1">
    <citation type="journal article" date="2021" name="BMC Genomics">
        <title>Chromosome-level genome assembly and manually-curated proteome of model necrotroph Parastagonospora nodorum Sn15 reveals a genome-wide trove of candidate effector homologs, and redundancy of virulence-related functions within an accessory chromosome.</title>
        <authorList>
            <person name="Bertazzoni S."/>
            <person name="Jones D.A.B."/>
            <person name="Phan H.T."/>
            <person name="Tan K.-C."/>
            <person name="Hane J.K."/>
        </authorList>
    </citation>
    <scope>NUCLEOTIDE SEQUENCE [LARGE SCALE GENOMIC DNA]</scope>
    <source>
        <strain evidence="4">SN15 / ATCC MYA-4574 / FGSC 10173)</strain>
    </source>
</reference>
<keyword evidence="4" id="KW-1185">Reference proteome</keyword>
<evidence type="ECO:0000313" key="3">
    <source>
        <dbReference type="EMBL" id="QRC91814.1"/>
    </source>
</evidence>
<gene>
    <name evidence="3" type="ORF">JI435_020090</name>
</gene>
<dbReference type="OrthoDB" id="3933243at2759"/>
<feature type="compositionally biased region" description="Basic and acidic residues" evidence="1">
    <location>
        <begin position="277"/>
        <end position="351"/>
    </location>
</feature>
<organism evidence="3 4">
    <name type="scientific">Phaeosphaeria nodorum (strain SN15 / ATCC MYA-4574 / FGSC 10173)</name>
    <name type="common">Glume blotch fungus</name>
    <name type="synonym">Parastagonospora nodorum</name>
    <dbReference type="NCBI Taxonomy" id="321614"/>
    <lineage>
        <taxon>Eukaryota</taxon>
        <taxon>Fungi</taxon>
        <taxon>Dikarya</taxon>
        <taxon>Ascomycota</taxon>
        <taxon>Pezizomycotina</taxon>
        <taxon>Dothideomycetes</taxon>
        <taxon>Pleosporomycetidae</taxon>
        <taxon>Pleosporales</taxon>
        <taxon>Pleosporineae</taxon>
        <taxon>Phaeosphaeriaceae</taxon>
        <taxon>Parastagonospora</taxon>
    </lineage>
</organism>
<evidence type="ECO:0000256" key="1">
    <source>
        <dbReference type="SAM" id="MobiDB-lite"/>
    </source>
</evidence>
<dbReference type="VEuPathDB" id="FungiDB:JI435_020090"/>
<feature type="signal peptide" evidence="2">
    <location>
        <begin position="1"/>
        <end position="17"/>
    </location>
</feature>
<feature type="region of interest" description="Disordered" evidence="1">
    <location>
        <begin position="263"/>
        <end position="351"/>
    </location>
</feature>
<keyword evidence="2" id="KW-0732">Signal</keyword>
<protein>
    <submittedName>
        <fullName evidence="3">Uncharacterized protein</fullName>
    </submittedName>
</protein>